<proteinExistence type="predicted"/>
<keyword evidence="2" id="KW-1185">Reference proteome</keyword>
<dbReference type="Proteomes" id="UP000579281">
    <property type="component" value="Unassembled WGS sequence"/>
</dbReference>
<dbReference type="SUPFAM" id="SSF48695">
    <property type="entry name" value="Multiheme cytochromes"/>
    <property type="match status" value="1"/>
</dbReference>
<dbReference type="EMBL" id="JACHEN010000011">
    <property type="protein sequence ID" value="MBB6216007.1"/>
    <property type="molecule type" value="Genomic_DNA"/>
</dbReference>
<dbReference type="Pfam" id="PF09719">
    <property type="entry name" value="C_GCAxxG_C_C"/>
    <property type="match status" value="1"/>
</dbReference>
<dbReference type="AlphaFoldDB" id="A0A841KRG4"/>
<organism evidence="1 2">
    <name type="scientific">Anaerosolibacter carboniphilus</name>
    <dbReference type="NCBI Taxonomy" id="1417629"/>
    <lineage>
        <taxon>Bacteria</taxon>
        <taxon>Bacillati</taxon>
        <taxon>Bacillota</taxon>
        <taxon>Clostridia</taxon>
        <taxon>Peptostreptococcales</taxon>
        <taxon>Thermotaleaceae</taxon>
        <taxon>Anaerosolibacter</taxon>
    </lineage>
</organism>
<name>A0A841KRG4_9FIRM</name>
<accession>A0A841KRG4</accession>
<dbReference type="InterPro" id="IPR036280">
    <property type="entry name" value="Multihaem_cyt_sf"/>
</dbReference>
<sequence length="137" mass="14639">MAEGFFGELAEQVGYPFNQMPIEAFTSAAGGYGQATLCGSLGVAATCIGSVCDVDTSKKILADLSKWYKKETFPNYQPEGLNLPQTVADSVLCEESVGKFMETSGFEYGSPERKSRCAGVAGEVTRKMVELLNEALA</sequence>
<evidence type="ECO:0008006" key="3">
    <source>
        <dbReference type="Google" id="ProtNLM"/>
    </source>
</evidence>
<evidence type="ECO:0000313" key="2">
    <source>
        <dbReference type="Proteomes" id="UP000579281"/>
    </source>
</evidence>
<gene>
    <name evidence="1" type="ORF">HNQ80_002098</name>
</gene>
<comment type="caution">
    <text evidence="1">The sequence shown here is derived from an EMBL/GenBank/DDBJ whole genome shotgun (WGS) entry which is preliminary data.</text>
</comment>
<protein>
    <recommendedName>
        <fullName evidence="3">Redox-active protein (C_GCAxxG_C_C)</fullName>
    </recommendedName>
</protein>
<evidence type="ECO:0000313" key="1">
    <source>
        <dbReference type="EMBL" id="MBB6216007.1"/>
    </source>
</evidence>
<reference evidence="1 2" key="1">
    <citation type="submission" date="2020-08" db="EMBL/GenBank/DDBJ databases">
        <title>Genomic Encyclopedia of Type Strains, Phase IV (KMG-IV): sequencing the most valuable type-strain genomes for metagenomic binning, comparative biology and taxonomic classification.</title>
        <authorList>
            <person name="Goeker M."/>
        </authorList>
    </citation>
    <scope>NUCLEOTIDE SEQUENCE [LARGE SCALE GENOMIC DNA]</scope>
    <source>
        <strain evidence="1 2">DSM 103526</strain>
    </source>
</reference>
<dbReference type="InterPro" id="IPR010181">
    <property type="entry name" value="CGCAxxGCC_motif"/>
</dbReference>